<evidence type="ECO:0000256" key="2">
    <source>
        <dbReference type="SAM" id="SignalP"/>
    </source>
</evidence>
<protein>
    <submittedName>
        <fullName evidence="4">AMIN domain-containing protein</fullName>
    </submittedName>
</protein>
<organism evidence="4 5">
    <name type="scientific">Drouetiella hepatica Uher 2000/2452</name>
    <dbReference type="NCBI Taxonomy" id="904376"/>
    <lineage>
        <taxon>Bacteria</taxon>
        <taxon>Bacillati</taxon>
        <taxon>Cyanobacteriota</taxon>
        <taxon>Cyanophyceae</taxon>
        <taxon>Oculatellales</taxon>
        <taxon>Oculatellaceae</taxon>
        <taxon>Drouetiella</taxon>
    </lineage>
</organism>
<name>A0A951QAC0_9CYAN</name>
<feature type="compositionally biased region" description="Pro residues" evidence="1">
    <location>
        <begin position="287"/>
        <end position="302"/>
    </location>
</feature>
<evidence type="ECO:0000259" key="3">
    <source>
        <dbReference type="Pfam" id="PF11741"/>
    </source>
</evidence>
<dbReference type="Pfam" id="PF11741">
    <property type="entry name" value="AMIN"/>
    <property type="match status" value="1"/>
</dbReference>
<dbReference type="EMBL" id="JAHHHD010000009">
    <property type="protein sequence ID" value="MBW4659147.1"/>
    <property type="molecule type" value="Genomic_DNA"/>
</dbReference>
<sequence length="468" mass="48604">MHKQFLGSLALGSLAAIAPLVLAAPARADALDWTYSPTTQQLEITVSGGTPRYFLAAEPARIVLDLPNTEVDPIATEQNYSTGAIRQIRIAQFQPGQARLVMELAPGTVLAPGQVELRRVNGDRWVLRPLLVGETAATRETAVTRETATLPPAASGSVPRTIATPSMVFPGAAPSTSATPTPASSDASLPPLEPGALAIPVEVPPAESPGTPAAVPSSPAPSSPAPSSSEAIALSVPPPASPAQPIPPIAASPAPLTTLPADLPPATQPRDRATSAIRVPAIAPTAPTAPPVQSPVQSPLPVPSRQSSAQPLPQPAPLTSEAPPVSLSVLPPAASNVIEFGQPLAVAAVVIPAGTVLNLRYAGREPIALSNASQQEVLLLVEAVRDRSGNVIIPANSEVIGRFETSDAGSQFITQSINWQDQTLLLNAESEVLRGNRRFLGLLGQRSRLRQIQPNQPVKVRLIEDLVR</sequence>
<evidence type="ECO:0000313" key="4">
    <source>
        <dbReference type="EMBL" id="MBW4659147.1"/>
    </source>
</evidence>
<feature type="chain" id="PRO_5037554967" evidence="2">
    <location>
        <begin position="24"/>
        <end position="468"/>
    </location>
</feature>
<evidence type="ECO:0000256" key="1">
    <source>
        <dbReference type="SAM" id="MobiDB-lite"/>
    </source>
</evidence>
<feature type="domain" description="AMIN" evidence="3">
    <location>
        <begin position="34"/>
        <end position="127"/>
    </location>
</feature>
<dbReference type="Proteomes" id="UP000757435">
    <property type="component" value="Unassembled WGS sequence"/>
</dbReference>
<proteinExistence type="predicted"/>
<comment type="caution">
    <text evidence="4">The sequence shown here is derived from an EMBL/GenBank/DDBJ whole genome shotgun (WGS) entry which is preliminary data.</text>
</comment>
<evidence type="ECO:0000313" key="5">
    <source>
        <dbReference type="Proteomes" id="UP000757435"/>
    </source>
</evidence>
<gene>
    <name evidence="4" type="ORF">KME15_10765</name>
</gene>
<feature type="compositionally biased region" description="Low complexity" evidence="1">
    <location>
        <begin position="251"/>
        <end position="261"/>
    </location>
</feature>
<accession>A0A951QAC0</accession>
<keyword evidence="2" id="KW-0732">Signal</keyword>
<dbReference type="AlphaFoldDB" id="A0A951QAC0"/>
<reference evidence="4" key="2">
    <citation type="journal article" date="2022" name="Microbiol. Resour. Announc.">
        <title>Metagenome Sequencing to Explore Phylogenomics of Terrestrial Cyanobacteria.</title>
        <authorList>
            <person name="Ward R.D."/>
            <person name="Stajich J.E."/>
            <person name="Johansen J.R."/>
            <person name="Huntemann M."/>
            <person name="Clum A."/>
            <person name="Foster B."/>
            <person name="Foster B."/>
            <person name="Roux S."/>
            <person name="Palaniappan K."/>
            <person name="Varghese N."/>
            <person name="Mukherjee S."/>
            <person name="Reddy T.B.K."/>
            <person name="Daum C."/>
            <person name="Copeland A."/>
            <person name="Chen I.A."/>
            <person name="Ivanova N.N."/>
            <person name="Kyrpides N.C."/>
            <person name="Shapiro N."/>
            <person name="Eloe-Fadrosh E.A."/>
            <person name="Pietrasiak N."/>
        </authorList>
    </citation>
    <scope>NUCLEOTIDE SEQUENCE</scope>
    <source>
        <strain evidence="4">UHER 2000/2452</strain>
    </source>
</reference>
<feature type="compositionally biased region" description="Low complexity" evidence="1">
    <location>
        <begin position="172"/>
        <end position="190"/>
    </location>
</feature>
<reference evidence="4" key="1">
    <citation type="submission" date="2021-05" db="EMBL/GenBank/DDBJ databases">
        <authorList>
            <person name="Pietrasiak N."/>
            <person name="Ward R."/>
            <person name="Stajich J.E."/>
            <person name="Kurbessoian T."/>
        </authorList>
    </citation>
    <scope>NUCLEOTIDE SEQUENCE</scope>
    <source>
        <strain evidence="4">UHER 2000/2452</strain>
    </source>
</reference>
<feature type="compositionally biased region" description="Low complexity" evidence="1">
    <location>
        <begin position="225"/>
        <end position="235"/>
    </location>
</feature>
<feature type="compositionally biased region" description="Pro residues" evidence="1">
    <location>
        <begin position="236"/>
        <end position="250"/>
    </location>
</feature>
<feature type="compositionally biased region" description="Low complexity" evidence="1">
    <location>
        <begin position="208"/>
        <end position="217"/>
    </location>
</feature>
<feature type="signal peptide" evidence="2">
    <location>
        <begin position="1"/>
        <end position="23"/>
    </location>
</feature>
<dbReference type="InterPro" id="IPR021731">
    <property type="entry name" value="AMIN_dom"/>
</dbReference>
<feature type="region of interest" description="Disordered" evidence="1">
    <location>
        <begin position="284"/>
        <end position="323"/>
    </location>
</feature>
<dbReference type="Gene3D" id="2.60.40.3500">
    <property type="match status" value="1"/>
</dbReference>
<feature type="region of interest" description="Disordered" evidence="1">
    <location>
        <begin position="143"/>
        <end position="271"/>
    </location>
</feature>